<proteinExistence type="predicted"/>
<dbReference type="AlphaFoldDB" id="A0A9D5BZY1"/>
<protein>
    <submittedName>
        <fullName evidence="1">Uncharacterized protein</fullName>
    </submittedName>
</protein>
<gene>
    <name evidence="1" type="ORF">J5N97_029057</name>
</gene>
<name>A0A9D5BZY1_9LILI</name>
<sequence>MAYIWESSGSPPSSFTVPSDAFRKQVEMNGGVAKDLDYDFICLFLSGPYIDLYRAIDLSNLSLVGCNKADEVIDFVCDVYHEETGTGRVVAPEKLKMMKDVNGRQETYELKS</sequence>
<dbReference type="OrthoDB" id="775260at2759"/>
<dbReference type="Proteomes" id="UP001085076">
    <property type="component" value="Miscellaneous, Linkage group lg09"/>
</dbReference>
<organism evidence="1 2">
    <name type="scientific">Dioscorea zingiberensis</name>
    <dbReference type="NCBI Taxonomy" id="325984"/>
    <lineage>
        <taxon>Eukaryota</taxon>
        <taxon>Viridiplantae</taxon>
        <taxon>Streptophyta</taxon>
        <taxon>Embryophyta</taxon>
        <taxon>Tracheophyta</taxon>
        <taxon>Spermatophyta</taxon>
        <taxon>Magnoliopsida</taxon>
        <taxon>Liliopsida</taxon>
        <taxon>Dioscoreales</taxon>
        <taxon>Dioscoreaceae</taxon>
        <taxon>Dioscorea</taxon>
    </lineage>
</organism>
<comment type="caution">
    <text evidence="1">The sequence shown here is derived from an EMBL/GenBank/DDBJ whole genome shotgun (WGS) entry which is preliminary data.</text>
</comment>
<evidence type="ECO:0000313" key="2">
    <source>
        <dbReference type="Proteomes" id="UP001085076"/>
    </source>
</evidence>
<reference evidence="1" key="2">
    <citation type="journal article" date="2022" name="Hortic Res">
        <title>The genome of Dioscorea zingiberensis sheds light on the biosynthesis, origin and evolution of the medicinally important diosgenin saponins.</title>
        <authorList>
            <person name="Li Y."/>
            <person name="Tan C."/>
            <person name="Li Z."/>
            <person name="Guo J."/>
            <person name="Li S."/>
            <person name="Chen X."/>
            <person name="Wang C."/>
            <person name="Dai X."/>
            <person name="Yang H."/>
            <person name="Song W."/>
            <person name="Hou L."/>
            <person name="Xu J."/>
            <person name="Tong Z."/>
            <person name="Xu A."/>
            <person name="Yuan X."/>
            <person name="Wang W."/>
            <person name="Yang Q."/>
            <person name="Chen L."/>
            <person name="Sun Z."/>
            <person name="Wang K."/>
            <person name="Pan B."/>
            <person name="Chen J."/>
            <person name="Bao Y."/>
            <person name="Liu F."/>
            <person name="Qi X."/>
            <person name="Gang D.R."/>
            <person name="Wen J."/>
            <person name="Li J."/>
        </authorList>
    </citation>
    <scope>NUCLEOTIDE SEQUENCE</scope>
    <source>
        <strain evidence="1">Dzin_1.0</strain>
    </source>
</reference>
<accession>A0A9D5BZY1</accession>
<reference evidence="1" key="1">
    <citation type="submission" date="2021-03" db="EMBL/GenBank/DDBJ databases">
        <authorList>
            <person name="Li Z."/>
            <person name="Yang C."/>
        </authorList>
    </citation>
    <scope>NUCLEOTIDE SEQUENCE</scope>
    <source>
        <strain evidence="1">Dzin_1.0</strain>
        <tissue evidence="1">Leaf</tissue>
    </source>
</reference>
<keyword evidence="2" id="KW-1185">Reference proteome</keyword>
<dbReference type="EMBL" id="JAGGNH010000009">
    <property type="protein sequence ID" value="KAJ0963935.1"/>
    <property type="molecule type" value="Genomic_DNA"/>
</dbReference>
<evidence type="ECO:0000313" key="1">
    <source>
        <dbReference type="EMBL" id="KAJ0963935.1"/>
    </source>
</evidence>